<dbReference type="Proteomes" id="UP000887569">
    <property type="component" value="Unplaced"/>
</dbReference>
<evidence type="ECO:0000256" key="1">
    <source>
        <dbReference type="SAM" id="MobiDB-lite"/>
    </source>
</evidence>
<reference evidence="3" key="1">
    <citation type="submission" date="2022-11" db="UniProtKB">
        <authorList>
            <consortium name="WormBaseParasite"/>
        </authorList>
    </citation>
    <scope>IDENTIFICATION</scope>
</reference>
<accession>A0A915ARP1</accession>
<organism evidence="2 3">
    <name type="scientific">Parascaris univalens</name>
    <name type="common">Nematode worm</name>
    <dbReference type="NCBI Taxonomy" id="6257"/>
    <lineage>
        <taxon>Eukaryota</taxon>
        <taxon>Metazoa</taxon>
        <taxon>Ecdysozoa</taxon>
        <taxon>Nematoda</taxon>
        <taxon>Chromadorea</taxon>
        <taxon>Rhabditida</taxon>
        <taxon>Spirurina</taxon>
        <taxon>Ascaridomorpha</taxon>
        <taxon>Ascaridoidea</taxon>
        <taxon>Ascarididae</taxon>
        <taxon>Parascaris</taxon>
    </lineage>
</organism>
<evidence type="ECO:0000313" key="3">
    <source>
        <dbReference type="WBParaSite" id="PgR013_g101_t01"/>
    </source>
</evidence>
<dbReference type="WBParaSite" id="PgR013_g101_t01">
    <property type="protein sequence ID" value="PgR013_g101_t01"/>
    <property type="gene ID" value="PgR013_g101"/>
</dbReference>
<feature type="compositionally biased region" description="Acidic residues" evidence="1">
    <location>
        <begin position="54"/>
        <end position="63"/>
    </location>
</feature>
<feature type="region of interest" description="Disordered" evidence="1">
    <location>
        <begin position="191"/>
        <end position="231"/>
    </location>
</feature>
<sequence length="402" mass="43614">MLGKLVNKFKKHSLQESPAALVASTTTQPQPFRRSARISALYSENSSTLHDSGTESDDDELEQLDSMSNASLGAHPGDVMGSSPPNLTSSPPLISDFDTNSWDSTGCESGIVMRDRSEEPSESSRDNVFDHTMTGNRVLMSFSDAGNTDGVEAAGGRTDADSGTAETGAFRPVTRRRSLLHENQDTTTVFGTNVTFNSSHSPLSQGTIGEKRRYDNMTPKSRFGNDSDTQQSPIATRLRSYNNANTGSEQRETLIAARRQPVKLIIHNPGGLRRASQPLAAPAGIHKGTSFGIQPESPPYHPLKRGRLNTSGRPCLDFEKMRERMVICGACGIGSQEFVESAIGERDIEKRRHDWALNMSTSGGRRCAQHQVLRCQQSDCAFGSLDVDNATSAGSLFSKEDA</sequence>
<feature type="compositionally biased region" description="Low complexity" evidence="1">
    <location>
        <begin position="82"/>
        <end position="95"/>
    </location>
</feature>
<keyword evidence="2" id="KW-1185">Reference proteome</keyword>
<dbReference type="AlphaFoldDB" id="A0A915ARP1"/>
<feature type="compositionally biased region" description="Polar residues" evidence="1">
    <location>
        <begin position="198"/>
        <end position="207"/>
    </location>
</feature>
<feature type="compositionally biased region" description="Polar residues" evidence="1">
    <location>
        <begin position="97"/>
        <end position="107"/>
    </location>
</feature>
<evidence type="ECO:0000313" key="2">
    <source>
        <dbReference type="Proteomes" id="UP000887569"/>
    </source>
</evidence>
<feature type="region of interest" description="Disordered" evidence="1">
    <location>
        <begin position="43"/>
        <end position="108"/>
    </location>
</feature>
<proteinExistence type="predicted"/>
<protein>
    <submittedName>
        <fullName evidence="3">Uncharacterized protein</fullName>
    </submittedName>
</protein>
<name>A0A915ARP1_PARUN</name>